<feature type="binding site" evidence="6">
    <location>
        <begin position="236"/>
        <end position="239"/>
    </location>
    <ligand>
        <name>substrate</name>
    </ligand>
</feature>
<feature type="active site" description="Charge relay system" evidence="5">
    <location>
        <position position="139"/>
    </location>
</feature>
<feature type="binding site" evidence="6">
    <location>
        <position position="215"/>
    </location>
    <ligand>
        <name>substrate</name>
    </ligand>
</feature>
<name>A0A2I1CXK9_ASPC2</name>
<keyword evidence="9" id="KW-1185">Reference proteome</keyword>
<dbReference type="RefSeq" id="XP_024690954.1">
    <property type="nucleotide sequence ID" value="XM_024833700.1"/>
</dbReference>
<dbReference type="PROSITE" id="PS00571">
    <property type="entry name" value="AMIDASES"/>
    <property type="match status" value="1"/>
</dbReference>
<evidence type="ECO:0000256" key="1">
    <source>
        <dbReference type="ARBA" id="ARBA00001311"/>
    </source>
</evidence>
<evidence type="ECO:0000256" key="5">
    <source>
        <dbReference type="PIRSR" id="PIRSR001221-1"/>
    </source>
</evidence>
<dbReference type="EC" id="3.5.1.4" evidence="3"/>
<dbReference type="InterPro" id="IPR023631">
    <property type="entry name" value="Amidase_dom"/>
</dbReference>
<dbReference type="PANTHER" id="PTHR46072:SF5">
    <property type="entry name" value="GENERAL AMIDASE-C"/>
    <property type="match status" value="1"/>
</dbReference>
<feature type="domain" description="Amidase" evidence="7">
    <location>
        <begin position="83"/>
        <end position="527"/>
    </location>
</feature>
<dbReference type="InterPro" id="IPR036928">
    <property type="entry name" value="AS_sf"/>
</dbReference>
<organism evidence="8 9">
    <name type="scientific">Aspergillus campestris (strain IBT 28561)</name>
    <dbReference type="NCBI Taxonomy" id="1392248"/>
    <lineage>
        <taxon>Eukaryota</taxon>
        <taxon>Fungi</taxon>
        <taxon>Dikarya</taxon>
        <taxon>Ascomycota</taxon>
        <taxon>Pezizomycotina</taxon>
        <taxon>Eurotiomycetes</taxon>
        <taxon>Eurotiomycetidae</taxon>
        <taxon>Eurotiales</taxon>
        <taxon>Aspergillaceae</taxon>
        <taxon>Aspergillus</taxon>
        <taxon>Aspergillus subgen. Circumdati</taxon>
    </lineage>
</organism>
<feature type="active site" description="Charge relay system" evidence="5">
    <location>
        <position position="215"/>
    </location>
</feature>
<dbReference type="AlphaFoldDB" id="A0A2I1CXK9"/>
<protein>
    <recommendedName>
        <fullName evidence="3">amidase</fullName>
        <ecNumber evidence="3">3.5.1.4</ecNumber>
    </recommendedName>
</protein>
<keyword evidence="4" id="KW-0378">Hydrolase</keyword>
<evidence type="ECO:0000256" key="3">
    <source>
        <dbReference type="ARBA" id="ARBA00012922"/>
    </source>
</evidence>
<evidence type="ECO:0000259" key="7">
    <source>
        <dbReference type="Pfam" id="PF01425"/>
    </source>
</evidence>
<dbReference type="PANTHER" id="PTHR46072">
    <property type="entry name" value="AMIDASE-RELATED-RELATED"/>
    <property type="match status" value="1"/>
</dbReference>
<feature type="binding site" evidence="6">
    <location>
        <position position="189"/>
    </location>
    <ligand>
        <name>substrate</name>
    </ligand>
</feature>
<proteinExistence type="inferred from homology"/>
<evidence type="ECO:0000313" key="9">
    <source>
        <dbReference type="Proteomes" id="UP000234254"/>
    </source>
</evidence>
<evidence type="ECO:0000313" key="8">
    <source>
        <dbReference type="EMBL" id="PKY02360.1"/>
    </source>
</evidence>
<dbReference type="GO" id="GO:0004040">
    <property type="term" value="F:amidase activity"/>
    <property type="evidence" value="ECO:0007669"/>
    <property type="project" value="UniProtKB-EC"/>
</dbReference>
<dbReference type="SUPFAM" id="SSF75304">
    <property type="entry name" value="Amidase signature (AS) enzymes"/>
    <property type="match status" value="1"/>
</dbReference>
<accession>A0A2I1CXK9</accession>
<dbReference type="InterPro" id="IPR020556">
    <property type="entry name" value="Amidase_CS"/>
</dbReference>
<evidence type="ECO:0000256" key="6">
    <source>
        <dbReference type="PIRSR" id="PIRSR001221-2"/>
    </source>
</evidence>
<gene>
    <name evidence="8" type="ORF">P168DRAFT_240149</name>
</gene>
<evidence type="ECO:0000256" key="2">
    <source>
        <dbReference type="ARBA" id="ARBA00009199"/>
    </source>
</evidence>
<feature type="active site" description="Acyl-ester intermediate" evidence="5">
    <location>
        <position position="239"/>
    </location>
</feature>
<dbReference type="GeneID" id="36541224"/>
<dbReference type="Proteomes" id="UP000234254">
    <property type="component" value="Unassembled WGS sequence"/>
</dbReference>
<dbReference type="VEuPathDB" id="FungiDB:P168DRAFT_240149"/>
<evidence type="ECO:0000256" key="4">
    <source>
        <dbReference type="ARBA" id="ARBA00022801"/>
    </source>
</evidence>
<dbReference type="PIRSF" id="PIRSF001221">
    <property type="entry name" value="Amidase_fungi"/>
    <property type="match status" value="1"/>
</dbReference>
<comment type="similarity">
    <text evidence="2">Belongs to the amidase family.</text>
</comment>
<dbReference type="OrthoDB" id="6428749at2759"/>
<comment type="catalytic activity">
    <reaction evidence="1">
        <text>a monocarboxylic acid amide + H2O = a monocarboxylate + NH4(+)</text>
        <dbReference type="Rhea" id="RHEA:12020"/>
        <dbReference type="ChEBI" id="CHEBI:15377"/>
        <dbReference type="ChEBI" id="CHEBI:28938"/>
        <dbReference type="ChEBI" id="CHEBI:35757"/>
        <dbReference type="ChEBI" id="CHEBI:83628"/>
        <dbReference type="EC" id="3.5.1.4"/>
    </reaction>
</comment>
<dbReference type="EMBL" id="MSFM01000010">
    <property type="protein sequence ID" value="PKY02360.1"/>
    <property type="molecule type" value="Genomic_DNA"/>
</dbReference>
<dbReference type="Gene3D" id="3.90.1300.10">
    <property type="entry name" value="Amidase signature (AS) domain"/>
    <property type="match status" value="1"/>
</dbReference>
<dbReference type="Pfam" id="PF01425">
    <property type="entry name" value="Amidase"/>
    <property type="match status" value="1"/>
</dbReference>
<reference evidence="8" key="1">
    <citation type="submission" date="2016-12" db="EMBL/GenBank/DDBJ databases">
        <title>The genomes of Aspergillus section Nigri reveals drivers in fungal speciation.</title>
        <authorList>
            <consortium name="DOE Joint Genome Institute"/>
            <person name="Vesth T.C."/>
            <person name="Nybo J."/>
            <person name="Theobald S."/>
            <person name="Brandl J."/>
            <person name="Frisvad J.C."/>
            <person name="Nielsen K.F."/>
            <person name="Lyhne E.K."/>
            <person name="Kogle M.E."/>
            <person name="Kuo A."/>
            <person name="Riley R."/>
            <person name="Clum A."/>
            <person name="Nolan M."/>
            <person name="Lipzen A."/>
            <person name="Salamov A."/>
            <person name="Henrissat B."/>
            <person name="Wiebenga A."/>
            <person name="De vries R.P."/>
            <person name="Grigoriev I.V."/>
            <person name="Mortensen U.H."/>
            <person name="Andersen M.R."/>
            <person name="Baker S.E."/>
        </authorList>
    </citation>
    <scope>NUCLEOTIDE SEQUENCE</scope>
    <source>
        <strain evidence="8">IBT 28561</strain>
    </source>
</reference>
<sequence length="538" mass="57964">MTITTWEQKAQAKQAAAAAKIPAEWRLSEKLLQDLEQQGPAVSVLDVPRKCGLLTQRELDITETVDATVLLARLASRELTSSEVTIAFCKRAAIAQQLTGCLTETFFDIAIQRAKEVDDHLATTGTLIGPFHGLPISLKENLNVSGVPTCLGYISFLDHPAKTTNSALVDILLAAGAVLYVKTNIPQTMMTADSHNNVFGRVLNPHRRNLTAGGSSGGESALIALRGSLLGVGTDIGGSIRIPALCCGLAGFKPTVGRIPTAGQAIAGRPGLTGILTVAGPLCHSMRDAELFIQTVLNAHPEDVDDAALAVPWQEPPAQPVLTIGLLPEDPNYPLHPPMRRTLAVAASKLQAAGHKLVDLTKKIPPLSESTRIAWRLFQMDPDKTQVKNILDGGEPPVPSLKFTYNLVATDAEPTLRELYDLNAARAKFIADMRRAYLENGLDVILGPAFQSCAPPHDTFGLPIYTVLSNLLDYPACIVPFGQANEVDDAAFVRDVKYVPEYHPSEVEGAPCHVQLIARRMKDEALLRYAQTVEKVLA</sequence>
<comment type="caution">
    <text evidence="8">The sequence shown here is derived from an EMBL/GenBank/DDBJ whole genome shotgun (WGS) entry which is preliminary data.</text>
</comment>